<organism evidence="3 4">
    <name type="scientific">Paracerasibacillus soli</name>
    <dbReference type="NCBI Taxonomy" id="480284"/>
    <lineage>
        <taxon>Bacteria</taxon>
        <taxon>Bacillati</taxon>
        <taxon>Bacillota</taxon>
        <taxon>Bacilli</taxon>
        <taxon>Bacillales</taxon>
        <taxon>Bacillaceae</taxon>
        <taxon>Paracerasibacillus</taxon>
    </lineage>
</organism>
<evidence type="ECO:0000256" key="1">
    <source>
        <dbReference type="SAM" id="MobiDB-lite"/>
    </source>
</evidence>
<reference evidence="3 4" key="1">
    <citation type="submission" date="2023-10" db="EMBL/GenBank/DDBJ databases">
        <title>Virgibacillus soli CC-YMP-6 genome.</title>
        <authorList>
            <person name="Miliotis G."/>
            <person name="Sengupta P."/>
            <person name="Hameed A."/>
            <person name="Chuvochina M."/>
            <person name="Mcdonagh F."/>
            <person name="Simpson A.C."/>
            <person name="Singh N.K."/>
            <person name="Rekha P.D."/>
            <person name="Raman K."/>
            <person name="Hugenholtz P."/>
            <person name="Venkateswaran K."/>
        </authorList>
    </citation>
    <scope>NUCLEOTIDE SEQUENCE [LARGE SCALE GENOMIC DNA]</scope>
    <source>
        <strain evidence="3 4">CC-YMP-6</strain>
    </source>
</reference>
<dbReference type="Pfam" id="PF08924">
    <property type="entry name" value="Rv2525c_GlyHyd-like"/>
    <property type="match status" value="1"/>
</dbReference>
<sequence length="180" mass="20108">MIGFATVIFTLFIVIIFDQHEVSKDPPVTEKDDGKDNDNNKDSEQQNDKDKDENKSNDKGKDKDKSQDKGKKDKNKEEQKVHWGVDSAEVANDELLACVVEHFGKPKVFGRYLGDNEGVSTGLTKEEVEFLHDENVKILVIYNHVSDVTGKKQGIDHAKQAIKLAKELGIPEGVAIFADI</sequence>
<comment type="caution">
    <text evidence="3">The sequence shown here is derived from an EMBL/GenBank/DDBJ whole genome shotgun (WGS) entry which is preliminary data.</text>
</comment>
<evidence type="ECO:0000313" key="3">
    <source>
        <dbReference type="EMBL" id="MDY0407595.1"/>
    </source>
</evidence>
<dbReference type="RefSeq" id="WP_320378398.1">
    <property type="nucleotide sequence ID" value="NZ_JAWDIQ010000001.1"/>
</dbReference>
<evidence type="ECO:0000259" key="2">
    <source>
        <dbReference type="Pfam" id="PF08924"/>
    </source>
</evidence>
<feature type="compositionally biased region" description="Basic and acidic residues" evidence="1">
    <location>
        <begin position="23"/>
        <end position="83"/>
    </location>
</feature>
<dbReference type="InterPro" id="IPR017853">
    <property type="entry name" value="GH"/>
</dbReference>
<dbReference type="EMBL" id="JAWDIQ010000001">
    <property type="protein sequence ID" value="MDY0407595.1"/>
    <property type="molecule type" value="Genomic_DNA"/>
</dbReference>
<proteinExistence type="predicted"/>
<feature type="domain" description="Rv2525c-like glycoside hydrolase-like" evidence="2">
    <location>
        <begin position="108"/>
        <end position="179"/>
    </location>
</feature>
<feature type="region of interest" description="Disordered" evidence="1">
    <location>
        <begin position="23"/>
        <end position="84"/>
    </location>
</feature>
<name>A0ABU5CMM2_9BACI</name>
<evidence type="ECO:0000313" key="4">
    <source>
        <dbReference type="Proteomes" id="UP001275315"/>
    </source>
</evidence>
<protein>
    <submittedName>
        <fullName evidence="3">DUF1906 domain-containing protein</fullName>
    </submittedName>
</protein>
<dbReference type="SUPFAM" id="SSF51445">
    <property type="entry name" value="(Trans)glycosidases"/>
    <property type="match status" value="1"/>
</dbReference>
<keyword evidence="4" id="KW-1185">Reference proteome</keyword>
<gene>
    <name evidence="3" type="ORF">RWD45_01965</name>
</gene>
<dbReference type="Gene3D" id="3.20.20.80">
    <property type="entry name" value="Glycosidases"/>
    <property type="match status" value="1"/>
</dbReference>
<dbReference type="InterPro" id="IPR015020">
    <property type="entry name" value="Rv2525c-like_Glyco_Hydro-like"/>
</dbReference>
<accession>A0ABU5CMM2</accession>
<dbReference type="Proteomes" id="UP001275315">
    <property type="component" value="Unassembled WGS sequence"/>
</dbReference>